<keyword evidence="1" id="KW-1133">Transmembrane helix</keyword>
<dbReference type="AlphaFoldDB" id="A0A5M9MSJ1"/>
<keyword evidence="1" id="KW-0812">Transmembrane</keyword>
<evidence type="ECO:0000313" key="3">
    <source>
        <dbReference type="Proteomes" id="UP000324241"/>
    </source>
</evidence>
<name>A0A5M9MSJ1_9EURO</name>
<gene>
    <name evidence="2" type="ORF">ATNIH1004_002705</name>
</gene>
<feature type="transmembrane region" description="Helical" evidence="1">
    <location>
        <begin position="29"/>
        <end position="49"/>
    </location>
</feature>
<protein>
    <submittedName>
        <fullName evidence="2">Uncharacterized protein</fullName>
    </submittedName>
</protein>
<reference evidence="2 3" key="1">
    <citation type="submission" date="2019-08" db="EMBL/GenBank/DDBJ databases">
        <title>The genome sequence of a newly discovered highly antifungal drug resistant Aspergillus species, Aspergillus tanneri NIH 1004.</title>
        <authorList>
            <person name="Mounaud S."/>
            <person name="Singh I."/>
            <person name="Joardar V."/>
            <person name="Pakala S."/>
            <person name="Pakala S."/>
            <person name="Venepally P."/>
            <person name="Chung J.K."/>
            <person name="Losada L."/>
            <person name="Nierman W.C."/>
        </authorList>
    </citation>
    <scope>NUCLEOTIDE SEQUENCE [LARGE SCALE GENOMIC DNA]</scope>
    <source>
        <strain evidence="2 3">NIH1004</strain>
    </source>
</reference>
<accession>A0A5M9MSJ1</accession>
<evidence type="ECO:0000256" key="1">
    <source>
        <dbReference type="SAM" id="Phobius"/>
    </source>
</evidence>
<comment type="caution">
    <text evidence="2">The sequence shown here is derived from an EMBL/GenBank/DDBJ whole genome shotgun (WGS) entry which is preliminary data.</text>
</comment>
<dbReference type="Proteomes" id="UP000324241">
    <property type="component" value="Unassembled WGS sequence"/>
</dbReference>
<dbReference type="EMBL" id="QUQM01000001">
    <property type="protein sequence ID" value="KAA8650025.1"/>
    <property type="molecule type" value="Genomic_DNA"/>
</dbReference>
<sequence>MNERSRVTAENHLRSSNPLVGNSNQLLDFLGLLDLPAFLEILAILALLVQPDHLVKVEMD</sequence>
<organism evidence="2 3">
    <name type="scientific">Aspergillus tanneri</name>
    <dbReference type="NCBI Taxonomy" id="1220188"/>
    <lineage>
        <taxon>Eukaryota</taxon>
        <taxon>Fungi</taxon>
        <taxon>Dikarya</taxon>
        <taxon>Ascomycota</taxon>
        <taxon>Pezizomycotina</taxon>
        <taxon>Eurotiomycetes</taxon>
        <taxon>Eurotiomycetidae</taxon>
        <taxon>Eurotiales</taxon>
        <taxon>Aspergillaceae</taxon>
        <taxon>Aspergillus</taxon>
        <taxon>Aspergillus subgen. Circumdati</taxon>
    </lineage>
</organism>
<evidence type="ECO:0000313" key="2">
    <source>
        <dbReference type="EMBL" id="KAA8650025.1"/>
    </source>
</evidence>
<proteinExistence type="predicted"/>
<keyword evidence="1" id="KW-0472">Membrane</keyword>
<dbReference type="GeneID" id="54325407"/>
<dbReference type="RefSeq" id="XP_033429386.1">
    <property type="nucleotide sequence ID" value="XM_033567391.1"/>
</dbReference>